<accession>E7RTH8</accession>
<evidence type="ECO:0000256" key="1">
    <source>
        <dbReference type="SAM" id="MobiDB-lite"/>
    </source>
</evidence>
<comment type="caution">
    <text evidence="2">The sequence shown here is derived from an EMBL/GenBank/DDBJ whole genome shotgun (WGS) entry which is preliminary data.</text>
</comment>
<dbReference type="AlphaFoldDB" id="E7RTH8"/>
<evidence type="ECO:0000313" key="3">
    <source>
        <dbReference type="Proteomes" id="UP000005580"/>
    </source>
</evidence>
<name>E7RTH8_9BACT</name>
<reference evidence="2" key="1">
    <citation type="submission" date="2011-01" db="EMBL/GenBank/DDBJ databases">
        <authorList>
            <person name="Muzny D."/>
            <person name="Qin X."/>
            <person name="Buhay C."/>
            <person name="Dugan-Rocha S."/>
            <person name="Ding Y."/>
            <person name="Chen G."/>
            <person name="Hawes A."/>
            <person name="Holder M."/>
            <person name="Jhangiani S."/>
            <person name="Johnson A."/>
            <person name="Khan Z."/>
            <person name="Li Z."/>
            <person name="Liu W."/>
            <person name="Liu X."/>
            <person name="Perez L."/>
            <person name="Shen H."/>
            <person name="Wang Q."/>
            <person name="Watt J."/>
            <person name="Xi L."/>
            <person name="Xin Y."/>
            <person name="Zhou J."/>
            <person name="Deng J."/>
            <person name="Jiang H."/>
            <person name="Liu Y."/>
            <person name="Qu J."/>
            <person name="Song X.-Z."/>
            <person name="Zhang L."/>
            <person name="Villasana D."/>
            <person name="Johnson A."/>
            <person name="Liu J."/>
            <person name="Liyanage D."/>
            <person name="Lorensuhewa L."/>
            <person name="Robinson T."/>
            <person name="Song A."/>
            <person name="Song B.-B."/>
            <person name="Dinh H."/>
            <person name="Thornton R."/>
            <person name="Coyle M."/>
            <person name="Francisco L."/>
            <person name="Jackson L."/>
            <person name="Javaid M."/>
            <person name="Korchina V."/>
            <person name="Kovar C."/>
            <person name="Mata R."/>
            <person name="Mathew T."/>
            <person name="Ngo R."/>
            <person name="Nguyen L."/>
            <person name="Nguyen N."/>
            <person name="Okwuonu G."/>
            <person name="Ongeri F."/>
            <person name="Pham C."/>
            <person name="Simmons D."/>
            <person name="Wilczek-Boney K."/>
            <person name="Hale W."/>
            <person name="Jakkamsetti A."/>
            <person name="Pham P."/>
            <person name="Ruth R."/>
            <person name="San Lucas F."/>
            <person name="Warren J."/>
            <person name="Zhang J."/>
            <person name="Zhao Z."/>
            <person name="Zhou C."/>
            <person name="Zhu D."/>
            <person name="Lee S."/>
            <person name="Bess C."/>
            <person name="Blankenburg K."/>
            <person name="Forbes L."/>
            <person name="Fu Q."/>
            <person name="Gubbala S."/>
            <person name="Hirani K."/>
            <person name="Jayaseelan J.C."/>
            <person name="Lara F."/>
            <person name="Munidasa M."/>
            <person name="Palculict T."/>
            <person name="Patil S."/>
            <person name="Pu L.-L."/>
            <person name="Saada N."/>
            <person name="Tang L."/>
            <person name="Weissenberger G."/>
            <person name="Zhu Y."/>
            <person name="Hemphill L."/>
            <person name="Shang Y."/>
            <person name="Youmans B."/>
            <person name="Ayvaz T."/>
            <person name="Ross M."/>
            <person name="Santibanez J."/>
            <person name="Aqrawi P."/>
            <person name="Gross S."/>
            <person name="Joshi V."/>
            <person name="Fowler G."/>
            <person name="Nazareth L."/>
            <person name="Reid J."/>
            <person name="Worley K."/>
            <person name="Petrosino J."/>
            <person name="Highlander S."/>
            <person name="Gibbs R."/>
        </authorList>
    </citation>
    <scope>NUCLEOTIDE SEQUENCE [LARGE SCALE GENOMIC DNA]</scope>
    <source>
        <strain evidence="2">ATCC 33269</strain>
    </source>
</reference>
<organism evidence="2 3">
    <name type="scientific">Hoylesella oralis ATCC 33269</name>
    <dbReference type="NCBI Taxonomy" id="873533"/>
    <lineage>
        <taxon>Bacteria</taxon>
        <taxon>Pseudomonadati</taxon>
        <taxon>Bacteroidota</taxon>
        <taxon>Bacteroidia</taxon>
        <taxon>Bacteroidales</taxon>
        <taxon>Prevotellaceae</taxon>
        <taxon>Hoylesella</taxon>
    </lineage>
</organism>
<evidence type="ECO:0000313" key="2">
    <source>
        <dbReference type="EMBL" id="EFZ35984.1"/>
    </source>
</evidence>
<dbReference type="Proteomes" id="UP000005580">
    <property type="component" value="Unassembled WGS sequence"/>
</dbReference>
<feature type="compositionally biased region" description="Polar residues" evidence="1">
    <location>
        <begin position="58"/>
        <end position="67"/>
    </location>
</feature>
<keyword evidence="3" id="KW-1185">Reference proteome</keyword>
<proteinExistence type="predicted"/>
<dbReference type="EMBL" id="AEPE02000006">
    <property type="protein sequence ID" value="EFZ35984.1"/>
    <property type="molecule type" value="Genomic_DNA"/>
</dbReference>
<sequence>MKKYIKPEMKSKLIELENCILAGSISVPIGDDDDPATGPALSKDNIFDKEEEEEGNSDCFSFSLWND</sequence>
<dbReference type="RefSeq" id="WP_004370257.1">
    <property type="nucleotide sequence ID" value="NZ_GL833119.1"/>
</dbReference>
<gene>
    <name evidence="2" type="ORF">HMPREF0663_12051</name>
</gene>
<feature type="region of interest" description="Disordered" evidence="1">
    <location>
        <begin position="48"/>
        <end position="67"/>
    </location>
</feature>
<evidence type="ECO:0008006" key="4">
    <source>
        <dbReference type="Google" id="ProtNLM"/>
    </source>
</evidence>
<protein>
    <recommendedName>
        <fullName evidence="4">Toxin PIN</fullName>
    </recommendedName>
</protein>
<dbReference type="HOGENOM" id="CLU_203946_0_0_10"/>